<sequence>MFVALCSSIRTKYYYHLHAIKIRSRLGAQKEICSEKTDGLEPQANQGDCNIMVPLGLIFPVKFNKPRSSP</sequence>
<dbReference type="Proteomes" id="UP000606786">
    <property type="component" value="Unassembled WGS sequence"/>
</dbReference>
<evidence type="ECO:0000313" key="1">
    <source>
        <dbReference type="EMBL" id="CAD6998768.1"/>
    </source>
</evidence>
<keyword evidence="2" id="KW-1185">Reference proteome</keyword>
<accession>A0A811UK99</accession>
<dbReference type="EMBL" id="CAJHJT010000012">
    <property type="protein sequence ID" value="CAD6998768.1"/>
    <property type="molecule type" value="Genomic_DNA"/>
</dbReference>
<dbReference type="AlphaFoldDB" id="A0A811UK99"/>
<proteinExistence type="predicted"/>
<evidence type="ECO:0000313" key="2">
    <source>
        <dbReference type="Proteomes" id="UP000606786"/>
    </source>
</evidence>
<comment type="caution">
    <text evidence="1">The sequence shown here is derived from an EMBL/GenBank/DDBJ whole genome shotgun (WGS) entry which is preliminary data.</text>
</comment>
<protein>
    <submittedName>
        <fullName evidence="1">(Mediterranean fruit fly) hypothetical protein</fullName>
    </submittedName>
</protein>
<name>A0A811UK99_CERCA</name>
<gene>
    <name evidence="1" type="ORF">CCAP1982_LOCUS7322</name>
</gene>
<organism evidence="1 2">
    <name type="scientific">Ceratitis capitata</name>
    <name type="common">Mediterranean fruit fly</name>
    <name type="synonym">Tephritis capitata</name>
    <dbReference type="NCBI Taxonomy" id="7213"/>
    <lineage>
        <taxon>Eukaryota</taxon>
        <taxon>Metazoa</taxon>
        <taxon>Ecdysozoa</taxon>
        <taxon>Arthropoda</taxon>
        <taxon>Hexapoda</taxon>
        <taxon>Insecta</taxon>
        <taxon>Pterygota</taxon>
        <taxon>Neoptera</taxon>
        <taxon>Endopterygota</taxon>
        <taxon>Diptera</taxon>
        <taxon>Brachycera</taxon>
        <taxon>Muscomorpha</taxon>
        <taxon>Tephritoidea</taxon>
        <taxon>Tephritidae</taxon>
        <taxon>Ceratitis</taxon>
        <taxon>Ceratitis</taxon>
    </lineage>
</organism>
<reference evidence="1" key="1">
    <citation type="submission" date="2020-11" db="EMBL/GenBank/DDBJ databases">
        <authorList>
            <person name="Whitehead M."/>
        </authorList>
    </citation>
    <scope>NUCLEOTIDE SEQUENCE</scope>
    <source>
        <strain evidence="1">EGII</strain>
    </source>
</reference>